<protein>
    <submittedName>
        <fullName evidence="1">Uncharacterized protein</fullName>
    </submittedName>
</protein>
<dbReference type="EMBL" id="SNRY01006541">
    <property type="protein sequence ID" value="KAA6312367.1"/>
    <property type="molecule type" value="Genomic_DNA"/>
</dbReference>
<proteinExistence type="predicted"/>
<reference evidence="1" key="1">
    <citation type="submission" date="2019-03" db="EMBL/GenBank/DDBJ databases">
        <title>Single cell metagenomics reveals metabolic interactions within the superorganism composed of flagellate Streblomastix strix and complex community of Bacteroidetes bacteria on its surface.</title>
        <authorList>
            <person name="Treitli S.C."/>
            <person name="Kolisko M."/>
            <person name="Husnik F."/>
            <person name="Keeling P."/>
            <person name="Hampl V."/>
        </authorList>
    </citation>
    <scope>NUCLEOTIDE SEQUENCE</scope>
    <source>
        <strain evidence="1">STM</strain>
    </source>
</reference>
<gene>
    <name evidence="1" type="ORF">EZS27_036688</name>
</gene>
<evidence type="ECO:0000313" key="1">
    <source>
        <dbReference type="EMBL" id="KAA6312367.1"/>
    </source>
</evidence>
<accession>A0A5J4PRY5</accession>
<comment type="caution">
    <text evidence="1">The sequence shown here is derived from an EMBL/GenBank/DDBJ whole genome shotgun (WGS) entry which is preliminary data.</text>
</comment>
<feature type="non-terminal residue" evidence="1">
    <location>
        <position position="57"/>
    </location>
</feature>
<dbReference type="AlphaFoldDB" id="A0A5J4PRY5"/>
<name>A0A5J4PRY5_9ZZZZ</name>
<sequence>MLFPEVLLLQQYSYLTHVTQEGTLSLMHGSKCVHTCFQCSHINFGFHGKMVYPFGKF</sequence>
<organism evidence="1">
    <name type="scientific">termite gut metagenome</name>
    <dbReference type="NCBI Taxonomy" id="433724"/>
    <lineage>
        <taxon>unclassified sequences</taxon>
        <taxon>metagenomes</taxon>
        <taxon>organismal metagenomes</taxon>
    </lineage>
</organism>